<proteinExistence type="predicted"/>
<dbReference type="EMBL" id="VOPW01000001">
    <property type="protein sequence ID" value="TXC65204.1"/>
    <property type="molecule type" value="Genomic_DNA"/>
</dbReference>
<feature type="region of interest" description="Disordered" evidence="1">
    <location>
        <begin position="63"/>
        <end position="92"/>
    </location>
</feature>
<evidence type="ECO:0000313" key="3">
    <source>
        <dbReference type="Proteomes" id="UP000321832"/>
    </source>
</evidence>
<organism evidence="2 3">
    <name type="scientific">Piscinibacter aquaticus</name>
    <dbReference type="NCBI Taxonomy" id="392597"/>
    <lineage>
        <taxon>Bacteria</taxon>
        <taxon>Pseudomonadati</taxon>
        <taxon>Pseudomonadota</taxon>
        <taxon>Betaproteobacteria</taxon>
        <taxon>Burkholderiales</taxon>
        <taxon>Sphaerotilaceae</taxon>
        <taxon>Piscinibacter</taxon>
    </lineage>
</organism>
<dbReference type="Proteomes" id="UP000321832">
    <property type="component" value="Unassembled WGS sequence"/>
</dbReference>
<name>A0A5C6TXI4_9BURK</name>
<sequence length="92" mass="9897">MAVVALPVLAQRISDVRGTRHNLSTSGTGTTHAAAGGTSEVCVFCPRRTAPPRRTRAARRCARRCGTDACPTEPPTRPTPRRRSMRRPSSTA</sequence>
<evidence type="ECO:0000313" key="2">
    <source>
        <dbReference type="EMBL" id="TXC65204.1"/>
    </source>
</evidence>
<reference evidence="2 3" key="1">
    <citation type="submission" date="2019-08" db="EMBL/GenBank/DDBJ databases">
        <authorList>
            <person name="Khan S.A."/>
            <person name="Jeon C.O."/>
            <person name="Jeong S.E."/>
        </authorList>
    </citation>
    <scope>NUCLEOTIDE SEQUENCE [LARGE SCALE GENOMIC DNA]</scope>
    <source>
        <strain evidence="3">IMCC1728</strain>
    </source>
</reference>
<protein>
    <submittedName>
        <fullName evidence="2">Uncharacterized protein</fullName>
    </submittedName>
</protein>
<gene>
    <name evidence="2" type="ORF">FSC37_00855</name>
</gene>
<evidence type="ECO:0000256" key="1">
    <source>
        <dbReference type="SAM" id="MobiDB-lite"/>
    </source>
</evidence>
<dbReference type="AlphaFoldDB" id="A0A5C6TXI4"/>
<accession>A0A5C6TXI4</accession>
<comment type="caution">
    <text evidence="2">The sequence shown here is derived from an EMBL/GenBank/DDBJ whole genome shotgun (WGS) entry which is preliminary data.</text>
</comment>
<keyword evidence="3" id="KW-1185">Reference proteome</keyword>